<organism evidence="6 7">
    <name type="scientific">Secundilactobacillus collinoides DSM 20515 = JCM 1123</name>
    <dbReference type="NCBI Taxonomy" id="1423733"/>
    <lineage>
        <taxon>Bacteria</taxon>
        <taxon>Bacillati</taxon>
        <taxon>Bacillota</taxon>
        <taxon>Bacilli</taxon>
        <taxon>Lactobacillales</taxon>
        <taxon>Lactobacillaceae</taxon>
        <taxon>Secundilactobacillus</taxon>
    </lineage>
</organism>
<reference evidence="6 7" key="1">
    <citation type="journal article" date="2015" name="Genome Announc.">
        <title>Expanding the biotechnology potential of lactobacilli through comparative genomics of 213 strains and associated genera.</title>
        <authorList>
            <person name="Sun Z."/>
            <person name="Harris H.M."/>
            <person name="McCann A."/>
            <person name="Guo C."/>
            <person name="Argimon S."/>
            <person name="Zhang W."/>
            <person name="Yang X."/>
            <person name="Jeffery I.B."/>
            <person name="Cooney J.C."/>
            <person name="Kagawa T.F."/>
            <person name="Liu W."/>
            <person name="Song Y."/>
            <person name="Salvetti E."/>
            <person name="Wrobel A."/>
            <person name="Rasinkangas P."/>
            <person name="Parkhill J."/>
            <person name="Rea M.C."/>
            <person name="O'Sullivan O."/>
            <person name="Ritari J."/>
            <person name="Douillard F.P."/>
            <person name="Paul Ross R."/>
            <person name="Yang R."/>
            <person name="Briner A.E."/>
            <person name="Felis G.E."/>
            <person name="de Vos W.M."/>
            <person name="Barrangou R."/>
            <person name="Klaenhammer T.R."/>
            <person name="Caufield P.W."/>
            <person name="Cui Y."/>
            <person name="Zhang H."/>
            <person name="O'Toole P.W."/>
        </authorList>
    </citation>
    <scope>NUCLEOTIDE SEQUENCE [LARGE SCALE GENOMIC DNA]</scope>
    <source>
        <strain evidence="6 7">DSM 20515</strain>
    </source>
</reference>
<dbReference type="PANTHER" id="PTHR30055">
    <property type="entry name" value="HTH-TYPE TRANSCRIPTIONAL REGULATOR RUTR"/>
    <property type="match status" value="1"/>
</dbReference>
<evidence type="ECO:0000259" key="5">
    <source>
        <dbReference type="PROSITE" id="PS50977"/>
    </source>
</evidence>
<gene>
    <name evidence="6" type="ORF">FC82_GL002430</name>
</gene>
<evidence type="ECO:0000256" key="3">
    <source>
        <dbReference type="ARBA" id="ARBA00023163"/>
    </source>
</evidence>
<feature type="domain" description="HTH tetR-type" evidence="5">
    <location>
        <begin position="6"/>
        <end position="66"/>
    </location>
</feature>
<evidence type="ECO:0000313" key="7">
    <source>
        <dbReference type="Proteomes" id="UP000051845"/>
    </source>
</evidence>
<dbReference type="Pfam" id="PF00440">
    <property type="entry name" value="TetR_N"/>
    <property type="match status" value="1"/>
</dbReference>
<dbReference type="InterPro" id="IPR050109">
    <property type="entry name" value="HTH-type_TetR-like_transc_reg"/>
</dbReference>
<dbReference type="PRINTS" id="PR00455">
    <property type="entry name" value="HTHTETR"/>
</dbReference>
<dbReference type="Gene3D" id="1.10.357.10">
    <property type="entry name" value="Tetracycline Repressor, domain 2"/>
    <property type="match status" value="1"/>
</dbReference>
<comment type="caution">
    <text evidence="6">The sequence shown here is derived from an EMBL/GenBank/DDBJ whole genome shotgun (WGS) entry which is preliminary data.</text>
</comment>
<dbReference type="InterPro" id="IPR036271">
    <property type="entry name" value="Tet_transcr_reg_TetR-rel_C_sf"/>
</dbReference>
<dbReference type="SUPFAM" id="SSF48498">
    <property type="entry name" value="Tetracyclin repressor-like, C-terminal domain"/>
    <property type="match status" value="1"/>
</dbReference>
<dbReference type="PANTHER" id="PTHR30055:SF234">
    <property type="entry name" value="HTH-TYPE TRANSCRIPTIONAL REGULATOR BETI"/>
    <property type="match status" value="1"/>
</dbReference>
<dbReference type="RefSeq" id="WP_065101517.1">
    <property type="nucleotide sequence ID" value="NZ_AYYR01000054.1"/>
</dbReference>
<proteinExistence type="predicted"/>
<dbReference type="PATRIC" id="fig|1423733.4.peg.2544"/>
<dbReference type="Proteomes" id="UP000051845">
    <property type="component" value="Unassembled WGS sequence"/>
</dbReference>
<feature type="DNA-binding region" description="H-T-H motif" evidence="4">
    <location>
        <begin position="29"/>
        <end position="48"/>
    </location>
</feature>
<evidence type="ECO:0000256" key="2">
    <source>
        <dbReference type="ARBA" id="ARBA00023125"/>
    </source>
</evidence>
<dbReference type="InterPro" id="IPR001647">
    <property type="entry name" value="HTH_TetR"/>
</dbReference>
<accession>A0A0R2B6Y5</accession>
<keyword evidence="1" id="KW-0805">Transcription regulation</keyword>
<dbReference type="STRING" id="33960.TY91_14860"/>
<dbReference type="GO" id="GO:0003700">
    <property type="term" value="F:DNA-binding transcription factor activity"/>
    <property type="evidence" value="ECO:0007669"/>
    <property type="project" value="TreeGrafter"/>
</dbReference>
<dbReference type="PROSITE" id="PS50977">
    <property type="entry name" value="HTH_TETR_2"/>
    <property type="match status" value="1"/>
</dbReference>
<protein>
    <submittedName>
        <fullName evidence="6">Transcription regulator</fullName>
    </submittedName>
</protein>
<dbReference type="SUPFAM" id="SSF46689">
    <property type="entry name" value="Homeodomain-like"/>
    <property type="match status" value="1"/>
</dbReference>
<dbReference type="InterPro" id="IPR009057">
    <property type="entry name" value="Homeodomain-like_sf"/>
</dbReference>
<keyword evidence="3" id="KW-0804">Transcription</keyword>
<name>A0A0R2B6Y5_SECCO</name>
<dbReference type="EMBL" id="AYYR01000054">
    <property type="protein sequence ID" value="KRM75245.1"/>
    <property type="molecule type" value="Genomic_DNA"/>
</dbReference>
<evidence type="ECO:0000256" key="4">
    <source>
        <dbReference type="PROSITE-ProRule" id="PRU00335"/>
    </source>
</evidence>
<dbReference type="AlphaFoldDB" id="A0A0R2B6Y5"/>
<sequence length="188" mass="20804">MKKKDAHKTEQIIEAARAIIIADGAAAVSTTKVAKQVGIAQSNIYIYFKNKDELLISVFQHEQARVKAFFDDHISQKGDLTAQLKAYIDAMGELAMTDWDTMAILEQIKAMPKSPVLTDEALPGSDQRVQGLMQAGIDAGILKNVDPQLHMTAVFSLVRRYSDLVRNHGYPTDFSPVRAMIWDAVSAK</sequence>
<evidence type="ECO:0000256" key="1">
    <source>
        <dbReference type="ARBA" id="ARBA00023015"/>
    </source>
</evidence>
<dbReference type="GO" id="GO:0000976">
    <property type="term" value="F:transcription cis-regulatory region binding"/>
    <property type="evidence" value="ECO:0007669"/>
    <property type="project" value="TreeGrafter"/>
</dbReference>
<evidence type="ECO:0000313" key="6">
    <source>
        <dbReference type="EMBL" id="KRM75245.1"/>
    </source>
</evidence>
<keyword evidence="2 4" id="KW-0238">DNA-binding</keyword>